<sequence length="292" mass="33205">MTTLVIIGNGFDIQNGLPTSYWHFHQNHHDDLNEHFVFFPEFYDDQEWSNFEENLGVFNEGDFSEQAVLQPSLDELADSSSSLLYGYEDEMTIKVDELVDAVTDTFKTWIRAIEVTTATQLFEFPNGSKFINFNYTSTLQDIYSVPDEDVLHIHGKARSNVIFGHGIGNGNQSTSMPWNEDEPWFDESQRTVASVTDKFHKPVAEILERHRAQLEGYGDVTKIIVIGHSVNDIDVAYFKCILEAYPDAVWENWNYGDGISYTQDKLIALGVPQHRLSSSPSSDLEITYPITG</sequence>
<keyword evidence="2" id="KW-1185">Reference proteome</keyword>
<dbReference type="InterPro" id="IPR025935">
    <property type="entry name" value="AbiH"/>
</dbReference>
<dbReference type="Pfam" id="PF14253">
    <property type="entry name" value="AbiH"/>
    <property type="match status" value="1"/>
</dbReference>
<protein>
    <recommendedName>
        <fullName evidence="3">Bacteriophage abortive infection AbiH</fullName>
    </recommendedName>
</protein>
<dbReference type="PATRIC" id="fig|320778.3.peg.3269"/>
<evidence type="ECO:0008006" key="3">
    <source>
        <dbReference type="Google" id="ProtNLM"/>
    </source>
</evidence>
<reference evidence="1 2" key="1">
    <citation type="submission" date="2015-05" db="EMBL/GenBank/DDBJ databases">
        <title>Photobacterium galathea sp. nov.</title>
        <authorList>
            <person name="Machado H."/>
            <person name="Gram L."/>
        </authorList>
    </citation>
    <scope>NUCLEOTIDE SEQUENCE [LARGE SCALE GENOMIC DNA]</scope>
    <source>
        <strain evidence="1 2">DSM 22954</strain>
    </source>
</reference>
<dbReference type="RefSeq" id="WP_047886023.1">
    <property type="nucleotide sequence ID" value="NZ_LDOU01000015.1"/>
</dbReference>
<proteinExistence type="predicted"/>
<dbReference type="EMBL" id="LDOU01000015">
    <property type="protein sequence ID" value="KLV08132.1"/>
    <property type="molecule type" value="Genomic_DNA"/>
</dbReference>
<organism evidence="1 2">
    <name type="scientific">Photobacterium ganghwense</name>
    <dbReference type="NCBI Taxonomy" id="320778"/>
    <lineage>
        <taxon>Bacteria</taxon>
        <taxon>Pseudomonadati</taxon>
        <taxon>Pseudomonadota</taxon>
        <taxon>Gammaproteobacteria</taxon>
        <taxon>Vibrionales</taxon>
        <taxon>Vibrionaceae</taxon>
        <taxon>Photobacterium</taxon>
    </lineage>
</organism>
<dbReference type="STRING" id="320778.ABT57_15045"/>
<dbReference type="OrthoDB" id="5903604at2"/>
<evidence type="ECO:0000313" key="1">
    <source>
        <dbReference type="EMBL" id="KLV08132.1"/>
    </source>
</evidence>
<dbReference type="AlphaFoldDB" id="A0A0J1K0Y3"/>
<evidence type="ECO:0000313" key="2">
    <source>
        <dbReference type="Proteomes" id="UP000035909"/>
    </source>
</evidence>
<dbReference type="Proteomes" id="UP000035909">
    <property type="component" value="Unassembled WGS sequence"/>
</dbReference>
<accession>A0A0J1K0Y3</accession>
<comment type="caution">
    <text evidence="1">The sequence shown here is derived from an EMBL/GenBank/DDBJ whole genome shotgun (WGS) entry which is preliminary data.</text>
</comment>
<name>A0A0J1K0Y3_9GAMM</name>
<gene>
    <name evidence="1" type="ORF">ABT57_15045</name>
</gene>